<dbReference type="SUPFAM" id="SSF51735">
    <property type="entry name" value="NAD(P)-binding Rossmann-fold domains"/>
    <property type="match status" value="1"/>
</dbReference>
<evidence type="ECO:0000259" key="1">
    <source>
        <dbReference type="Pfam" id="PF01370"/>
    </source>
</evidence>
<dbReference type="AlphaFoldDB" id="A0AAV9FEV6"/>
<dbReference type="Pfam" id="PF01370">
    <property type="entry name" value="Epimerase"/>
    <property type="match status" value="1"/>
</dbReference>
<evidence type="ECO:0000313" key="3">
    <source>
        <dbReference type="EMBL" id="KAK1324445.1"/>
    </source>
</evidence>
<dbReference type="EMBL" id="JAUJYO010000001">
    <property type="protein sequence ID" value="KAK1324445.1"/>
    <property type="molecule type" value="Genomic_DNA"/>
</dbReference>
<dbReference type="InterPro" id="IPR001509">
    <property type="entry name" value="Epimerase_deHydtase"/>
</dbReference>
<evidence type="ECO:0000259" key="2">
    <source>
        <dbReference type="Pfam" id="PF05368"/>
    </source>
</evidence>
<sequence>MTGASKILVIGATGYIGKHLVRASVAAGHPTTVLIRAETLASTDPSKQSLFKEFESIGVKIVKRFLPSELGIESGRVKVLPIFQFVMDNKVEIRKAVEEAGIPHTFIAGNFFAEYFIDVLMRPNENKDTVTVYSTGETKGVLILEEDVAAFAIKTVDDPRTLNRLVIWKKYKRVHLPEEEMVRLSETLPEPDNIRIAIVHNIFVDESSSRELGEDDLEASALYPDYKYSTIDRVMDRMIANPPKIKPALLPSPKQHH</sequence>
<dbReference type="InterPro" id="IPR036291">
    <property type="entry name" value="NAD(P)-bd_dom_sf"/>
</dbReference>
<dbReference type="Gene3D" id="3.90.25.10">
    <property type="entry name" value="UDP-galactose 4-epimerase, domain 1"/>
    <property type="match status" value="1"/>
</dbReference>
<dbReference type="PANTHER" id="PTHR43349:SF43">
    <property type="entry name" value="ISOEUGENOL SYNTHASE 1-LIKE"/>
    <property type="match status" value="1"/>
</dbReference>
<protein>
    <submittedName>
        <fullName evidence="3">Isoeugenol synthase 1</fullName>
    </submittedName>
</protein>
<organism evidence="3 4">
    <name type="scientific">Acorus calamus</name>
    <name type="common">Sweet flag</name>
    <dbReference type="NCBI Taxonomy" id="4465"/>
    <lineage>
        <taxon>Eukaryota</taxon>
        <taxon>Viridiplantae</taxon>
        <taxon>Streptophyta</taxon>
        <taxon>Embryophyta</taxon>
        <taxon>Tracheophyta</taxon>
        <taxon>Spermatophyta</taxon>
        <taxon>Magnoliopsida</taxon>
        <taxon>Liliopsida</taxon>
        <taxon>Acoraceae</taxon>
        <taxon>Acorus</taxon>
    </lineage>
</organism>
<dbReference type="InterPro" id="IPR050608">
    <property type="entry name" value="NmrA-type/Isoflavone_red_sf"/>
</dbReference>
<evidence type="ECO:0000313" key="4">
    <source>
        <dbReference type="Proteomes" id="UP001180020"/>
    </source>
</evidence>
<dbReference type="PANTHER" id="PTHR43349">
    <property type="entry name" value="PINORESINOL REDUCTASE-RELATED"/>
    <property type="match status" value="1"/>
</dbReference>
<accession>A0AAV9FEV6</accession>
<reference evidence="3" key="2">
    <citation type="submission" date="2023-06" db="EMBL/GenBank/DDBJ databases">
        <authorList>
            <person name="Ma L."/>
            <person name="Liu K.-W."/>
            <person name="Li Z."/>
            <person name="Hsiao Y.-Y."/>
            <person name="Qi Y."/>
            <person name="Fu T."/>
            <person name="Tang G."/>
            <person name="Zhang D."/>
            <person name="Sun W.-H."/>
            <person name="Liu D.-K."/>
            <person name="Li Y."/>
            <person name="Chen G.-Z."/>
            <person name="Liu X.-D."/>
            <person name="Liao X.-Y."/>
            <person name="Jiang Y.-T."/>
            <person name="Yu X."/>
            <person name="Hao Y."/>
            <person name="Huang J."/>
            <person name="Zhao X.-W."/>
            <person name="Ke S."/>
            <person name="Chen Y.-Y."/>
            <person name="Wu W.-L."/>
            <person name="Hsu J.-L."/>
            <person name="Lin Y.-F."/>
            <person name="Huang M.-D."/>
            <person name="Li C.-Y."/>
            <person name="Huang L."/>
            <person name="Wang Z.-W."/>
            <person name="Zhao X."/>
            <person name="Zhong W.-Y."/>
            <person name="Peng D.-H."/>
            <person name="Ahmad S."/>
            <person name="Lan S."/>
            <person name="Zhang J.-S."/>
            <person name="Tsai W.-C."/>
            <person name="Van De Peer Y."/>
            <person name="Liu Z.-J."/>
        </authorList>
    </citation>
    <scope>NUCLEOTIDE SEQUENCE</scope>
    <source>
        <strain evidence="3">CP</strain>
        <tissue evidence="3">Leaves</tissue>
    </source>
</reference>
<reference evidence="3" key="1">
    <citation type="journal article" date="2023" name="Nat. Commun.">
        <title>Diploid and tetraploid genomes of Acorus and the evolution of monocots.</title>
        <authorList>
            <person name="Ma L."/>
            <person name="Liu K.W."/>
            <person name="Li Z."/>
            <person name="Hsiao Y.Y."/>
            <person name="Qi Y."/>
            <person name="Fu T."/>
            <person name="Tang G.D."/>
            <person name="Zhang D."/>
            <person name="Sun W.H."/>
            <person name="Liu D.K."/>
            <person name="Li Y."/>
            <person name="Chen G.Z."/>
            <person name="Liu X.D."/>
            <person name="Liao X.Y."/>
            <person name="Jiang Y.T."/>
            <person name="Yu X."/>
            <person name="Hao Y."/>
            <person name="Huang J."/>
            <person name="Zhao X.W."/>
            <person name="Ke S."/>
            <person name="Chen Y.Y."/>
            <person name="Wu W.L."/>
            <person name="Hsu J.L."/>
            <person name="Lin Y.F."/>
            <person name="Huang M.D."/>
            <person name="Li C.Y."/>
            <person name="Huang L."/>
            <person name="Wang Z.W."/>
            <person name="Zhao X."/>
            <person name="Zhong W.Y."/>
            <person name="Peng D.H."/>
            <person name="Ahmad S."/>
            <person name="Lan S."/>
            <person name="Zhang J.S."/>
            <person name="Tsai W.C."/>
            <person name="Van de Peer Y."/>
            <person name="Liu Z.J."/>
        </authorList>
    </citation>
    <scope>NUCLEOTIDE SEQUENCE</scope>
    <source>
        <strain evidence="3">CP</strain>
    </source>
</reference>
<gene>
    <name evidence="3" type="primary">IGS1</name>
    <name evidence="3" type="ORF">QJS10_CPA01g01542</name>
</gene>
<keyword evidence="4" id="KW-1185">Reference proteome</keyword>
<dbReference type="InterPro" id="IPR008030">
    <property type="entry name" value="NmrA-like"/>
</dbReference>
<feature type="domain" description="NmrA-like" evidence="2">
    <location>
        <begin position="60"/>
        <end position="172"/>
    </location>
</feature>
<comment type="caution">
    <text evidence="3">The sequence shown here is derived from an EMBL/GenBank/DDBJ whole genome shotgun (WGS) entry which is preliminary data.</text>
</comment>
<dbReference type="Pfam" id="PF05368">
    <property type="entry name" value="NmrA"/>
    <property type="match status" value="1"/>
</dbReference>
<name>A0AAV9FEV6_ACOCL</name>
<dbReference type="Gene3D" id="3.40.50.720">
    <property type="entry name" value="NAD(P)-binding Rossmann-like Domain"/>
    <property type="match status" value="1"/>
</dbReference>
<feature type="domain" description="NAD-dependent epimerase/dehydratase" evidence="1">
    <location>
        <begin position="7"/>
        <end position="44"/>
    </location>
</feature>
<dbReference type="Proteomes" id="UP001180020">
    <property type="component" value="Unassembled WGS sequence"/>
</dbReference>
<proteinExistence type="predicted"/>